<dbReference type="RefSeq" id="WP_141814035.1">
    <property type="nucleotide sequence ID" value="NZ_VFPL01000001.1"/>
</dbReference>
<dbReference type="Proteomes" id="UP000322918">
    <property type="component" value="Unassembled WGS sequence"/>
</dbReference>
<name>A0A5M9H6U2_9SPHI</name>
<dbReference type="EMBL" id="VWNE01000019">
    <property type="protein sequence ID" value="KAA8482009.1"/>
    <property type="molecule type" value="Genomic_DNA"/>
</dbReference>
<gene>
    <name evidence="1" type="ORF">F1649_12770</name>
</gene>
<sequence>MKKLLSVLGIFVFLFTTVMVYALTRNEKSIVKNSRRASFYFQYTGTPGNEADRTLWQNITSGEPQCEGVNDGCLIEVDEAYTALSGSSRVLTQNVPVVTSGAHKNPDTSSPMIVNAFNKNP</sequence>
<comment type="caution">
    <text evidence="1">The sequence shown here is derived from an EMBL/GenBank/DDBJ whole genome shotgun (WGS) entry which is preliminary data.</text>
</comment>
<dbReference type="AlphaFoldDB" id="A0A5M9H6U2"/>
<evidence type="ECO:0000313" key="1">
    <source>
        <dbReference type="EMBL" id="KAA8482009.1"/>
    </source>
</evidence>
<keyword evidence="2" id="KW-1185">Reference proteome</keyword>
<evidence type="ECO:0000313" key="2">
    <source>
        <dbReference type="Proteomes" id="UP000322918"/>
    </source>
</evidence>
<dbReference type="OrthoDB" id="765992at2"/>
<organism evidence="1 2">
    <name type="scientific">Arcticibacter tournemirensis</name>
    <dbReference type="NCBI Taxonomy" id="699437"/>
    <lineage>
        <taxon>Bacteria</taxon>
        <taxon>Pseudomonadati</taxon>
        <taxon>Bacteroidota</taxon>
        <taxon>Sphingobacteriia</taxon>
        <taxon>Sphingobacteriales</taxon>
        <taxon>Sphingobacteriaceae</taxon>
        <taxon>Arcticibacter</taxon>
    </lineage>
</organism>
<reference evidence="1 2" key="1">
    <citation type="submission" date="2019-09" db="EMBL/GenBank/DDBJ databases">
        <title>Pararcticibacter amylolyticus gen. nov., sp. nov., isolated from a rottenly hemp rope, and reclassification of Pedobacter tournemirensis as Pararcticibacter tournemirensis comb. nov.</title>
        <authorList>
            <person name="Cai Y."/>
        </authorList>
    </citation>
    <scope>NUCLEOTIDE SEQUENCE [LARGE SCALE GENOMIC DNA]</scope>
    <source>
        <strain evidence="1 2">TF5-37.2-LB10</strain>
    </source>
</reference>
<protein>
    <submittedName>
        <fullName evidence="1">Uncharacterized protein</fullName>
    </submittedName>
</protein>
<proteinExistence type="predicted"/>
<accession>A0A5M9H6U2</accession>